<evidence type="ECO:0000256" key="2">
    <source>
        <dbReference type="PIRSR" id="PIRSR620023-2"/>
    </source>
</evidence>
<dbReference type="SUPFAM" id="SSF53756">
    <property type="entry name" value="UDP-Glycosyltransferase/glycogen phosphorylase"/>
    <property type="match status" value="1"/>
</dbReference>
<dbReference type="InterPro" id="IPR020023">
    <property type="entry name" value="PseG"/>
</dbReference>
<evidence type="ECO:0000256" key="1">
    <source>
        <dbReference type="PIRSR" id="PIRSR620023-1"/>
    </source>
</evidence>
<dbReference type="OrthoDB" id="9788924at2"/>
<protein>
    <submittedName>
        <fullName evidence="4">UDP-2,4-diacetamido-2,4,6-trideoxy-beta-L-altropyranose hydrolase</fullName>
    </submittedName>
</protein>
<dbReference type="RefSeq" id="WP_092128350.1">
    <property type="nucleotide sequence ID" value="NZ_FMYU01000005.1"/>
</dbReference>
<keyword evidence="5" id="KW-1185">Reference proteome</keyword>
<proteinExistence type="predicted"/>
<dbReference type="NCBIfam" id="TIGR03590">
    <property type="entry name" value="PseG"/>
    <property type="match status" value="1"/>
</dbReference>
<evidence type="ECO:0000313" key="4">
    <source>
        <dbReference type="EMBL" id="SDC42819.1"/>
    </source>
</evidence>
<dbReference type="InterPro" id="IPR007235">
    <property type="entry name" value="Glyco_trans_28_C"/>
</dbReference>
<feature type="binding site" evidence="2">
    <location>
        <begin position="16"/>
        <end position="17"/>
    </location>
    <ligand>
        <name>substrate</name>
    </ligand>
</feature>
<feature type="active site" description="Proton acceptor" evidence="1">
    <location>
        <position position="18"/>
    </location>
</feature>
<dbReference type="Pfam" id="PF04101">
    <property type="entry name" value="Glyco_tran_28_C"/>
    <property type="match status" value="1"/>
</dbReference>
<feature type="binding site" evidence="2">
    <location>
        <position position="253"/>
    </location>
    <ligand>
        <name>substrate</name>
    </ligand>
</feature>
<name>A0A1G6LHX5_9BACT</name>
<dbReference type="PANTHER" id="PTHR21015">
    <property type="entry name" value="UDP-N-ACETYLGLUCOSAMINE--N-ACETYLMURAMYL-(PENTAPEPTIDE) PYROPHOSPHORYL-UNDECAPRENOL N-ACETYLGLUCOSAMINE TRANSFERASE 1"/>
    <property type="match status" value="1"/>
</dbReference>
<reference evidence="5" key="1">
    <citation type="submission" date="2016-10" db="EMBL/GenBank/DDBJ databases">
        <authorList>
            <person name="Varghese N."/>
            <person name="Submissions S."/>
        </authorList>
    </citation>
    <scope>NUCLEOTIDE SEQUENCE [LARGE SCALE GENOMIC DNA]</scope>
    <source>
        <strain evidence="5">DSM 8415</strain>
    </source>
</reference>
<dbReference type="Gene3D" id="3.40.50.11190">
    <property type="match status" value="1"/>
</dbReference>
<dbReference type="EMBL" id="FMYU01000005">
    <property type="protein sequence ID" value="SDC42819.1"/>
    <property type="molecule type" value="Genomic_DNA"/>
</dbReference>
<sequence>MKNVLFRCNASRAIGFGHLVRCLALAQEFKKRDCQITFAVNKNLKAIKLIQKGQYTIIEKDEKNSKQWLIDTIEKSKADILVLDIRDELDKEILVEIKQKFNIKIVSIDDPQDKRLVCDYVFYPPVFQVRHLSWEGFKGKLYSGFEWVILRDQFLQYKNKPKPLNKKLKIFVAAGASDPKCITPLIAKALNNLNVEFEALIVIGALFSCKKNLDMILKKANYDYKVFQNVDNMAEIMHMCDFAICSFGTSAYELACVGVPAIYLCISKDHSLSASMLEKSGFAINLGEYDKTDLEEITKAALKLSKNADLRYKMAQTAKDCIDGLGAFRIAKEVLGE</sequence>
<dbReference type="Gene3D" id="3.40.50.2000">
    <property type="entry name" value="Glycogen Phosphorylase B"/>
    <property type="match status" value="1"/>
</dbReference>
<organism evidence="4 5">
    <name type="scientific">Desulfurella multipotens</name>
    <dbReference type="NCBI Taxonomy" id="79269"/>
    <lineage>
        <taxon>Bacteria</taxon>
        <taxon>Pseudomonadati</taxon>
        <taxon>Campylobacterota</taxon>
        <taxon>Desulfurellia</taxon>
        <taxon>Desulfurellales</taxon>
        <taxon>Desulfurellaceae</taxon>
        <taxon>Desulfurella</taxon>
    </lineage>
</organism>
<feature type="binding site" evidence="2">
    <location>
        <position position="151"/>
    </location>
    <ligand>
        <name>substrate</name>
    </ligand>
</feature>
<accession>A0A1G6LHX5</accession>
<dbReference type="PANTHER" id="PTHR21015:SF22">
    <property type="entry name" value="GLYCOSYLTRANSFERASE"/>
    <property type="match status" value="1"/>
</dbReference>
<feature type="domain" description="Glycosyl transferase family 28 C-terminal" evidence="3">
    <location>
        <begin position="170"/>
        <end position="317"/>
    </location>
</feature>
<keyword evidence="4" id="KW-0378">Hydrolase</keyword>
<dbReference type="GO" id="GO:0016787">
    <property type="term" value="F:hydrolase activity"/>
    <property type="evidence" value="ECO:0007669"/>
    <property type="project" value="UniProtKB-KW"/>
</dbReference>
<dbReference type="AlphaFoldDB" id="A0A1G6LHX5"/>
<evidence type="ECO:0000259" key="3">
    <source>
        <dbReference type="Pfam" id="PF04101"/>
    </source>
</evidence>
<dbReference type="GO" id="GO:0016758">
    <property type="term" value="F:hexosyltransferase activity"/>
    <property type="evidence" value="ECO:0007669"/>
    <property type="project" value="InterPro"/>
</dbReference>
<gene>
    <name evidence="4" type="ORF">SAMN05660835_00818</name>
</gene>
<evidence type="ECO:0000313" key="5">
    <source>
        <dbReference type="Proteomes" id="UP000199411"/>
    </source>
</evidence>
<dbReference type="Proteomes" id="UP000199411">
    <property type="component" value="Unassembled WGS sequence"/>
</dbReference>